<dbReference type="PRINTS" id="PR00081">
    <property type="entry name" value="GDHRDH"/>
</dbReference>
<evidence type="ECO:0000256" key="3">
    <source>
        <dbReference type="RuleBase" id="RU000363"/>
    </source>
</evidence>
<dbReference type="SUPFAM" id="SSF51735">
    <property type="entry name" value="NAD(P)-binding Rossmann-fold domains"/>
    <property type="match status" value="1"/>
</dbReference>
<evidence type="ECO:0000256" key="1">
    <source>
        <dbReference type="ARBA" id="ARBA00006484"/>
    </source>
</evidence>
<dbReference type="PROSITE" id="PS00061">
    <property type="entry name" value="ADH_SHORT"/>
    <property type="match status" value="1"/>
</dbReference>
<keyword evidence="5" id="KW-1185">Reference proteome</keyword>
<dbReference type="Proteomes" id="UP001223144">
    <property type="component" value="Unassembled WGS sequence"/>
</dbReference>
<accession>A0ABT6HPU5</accession>
<dbReference type="PANTHER" id="PTHR44196:SF1">
    <property type="entry name" value="DEHYDROGENASE_REDUCTASE SDR FAMILY MEMBER 7B"/>
    <property type="match status" value="1"/>
</dbReference>
<dbReference type="RefSeq" id="WP_279929376.1">
    <property type="nucleotide sequence ID" value="NZ_JARWBG010000020.1"/>
</dbReference>
<dbReference type="Gene3D" id="3.40.50.720">
    <property type="entry name" value="NAD(P)-binding Rossmann-like Domain"/>
    <property type="match status" value="1"/>
</dbReference>
<protein>
    <submittedName>
        <fullName evidence="4">SDR family NAD(P)-dependent oxidoreductase</fullName>
    </submittedName>
</protein>
<sequence length="242" mass="25754">MPAGQTVITGGTAGVGLALARRLAQRGERVVVCGRDRTRVADADAIPGIDAIRCDLAVESDIASLAAELRARGGIRLLVNNAAVQFGYRVTKHDHDTVLRDIDTEIGTNLTGPVKLTALTLPLMLPGSTIVNITSALALTPKRSAPLYCATKAALRSYTTALRYQLADDERGIRVTEAMLPLVDTAMTAGRGKGKISPEQAVKELLDGLDRDRPVVHVGKIRALVTLHRLSPALAARLLRDS</sequence>
<dbReference type="InterPro" id="IPR036291">
    <property type="entry name" value="NAD(P)-bd_dom_sf"/>
</dbReference>
<dbReference type="Pfam" id="PF00106">
    <property type="entry name" value="adh_short"/>
    <property type="match status" value="1"/>
</dbReference>
<evidence type="ECO:0000256" key="2">
    <source>
        <dbReference type="ARBA" id="ARBA00023002"/>
    </source>
</evidence>
<evidence type="ECO:0000313" key="5">
    <source>
        <dbReference type="Proteomes" id="UP001223144"/>
    </source>
</evidence>
<comment type="caution">
    <text evidence="4">The sequence shown here is derived from an EMBL/GenBank/DDBJ whole genome shotgun (WGS) entry which is preliminary data.</text>
</comment>
<dbReference type="PRINTS" id="PR00080">
    <property type="entry name" value="SDRFAMILY"/>
</dbReference>
<dbReference type="EMBL" id="JARWBG010000020">
    <property type="protein sequence ID" value="MDH2390749.1"/>
    <property type="molecule type" value="Genomic_DNA"/>
</dbReference>
<comment type="similarity">
    <text evidence="1 3">Belongs to the short-chain dehydrogenases/reductases (SDR) family.</text>
</comment>
<evidence type="ECO:0000313" key="4">
    <source>
        <dbReference type="EMBL" id="MDH2390749.1"/>
    </source>
</evidence>
<keyword evidence="2" id="KW-0560">Oxidoreductase</keyword>
<name>A0ABT6HPU5_9ACTN</name>
<organism evidence="4 5">
    <name type="scientific">Streptomyces chengmaiensis</name>
    <dbReference type="NCBI Taxonomy" id="3040919"/>
    <lineage>
        <taxon>Bacteria</taxon>
        <taxon>Bacillati</taxon>
        <taxon>Actinomycetota</taxon>
        <taxon>Actinomycetes</taxon>
        <taxon>Kitasatosporales</taxon>
        <taxon>Streptomycetaceae</taxon>
        <taxon>Streptomyces</taxon>
    </lineage>
</organism>
<dbReference type="InterPro" id="IPR020904">
    <property type="entry name" value="Sc_DH/Rdtase_CS"/>
</dbReference>
<reference evidence="4 5" key="1">
    <citation type="submission" date="2023-04" db="EMBL/GenBank/DDBJ databases">
        <title>Streptomyces chengmaiensis sp. nov. isolated from the stem of mangrove plant in Hainan.</title>
        <authorList>
            <person name="Huang X."/>
            <person name="Zhou S."/>
            <person name="Chu X."/>
            <person name="Xie Y."/>
            <person name="Lin Y."/>
        </authorList>
    </citation>
    <scope>NUCLEOTIDE SEQUENCE [LARGE SCALE GENOMIC DNA]</scope>
    <source>
        <strain evidence="4 5">HNM0663</strain>
    </source>
</reference>
<dbReference type="InterPro" id="IPR002347">
    <property type="entry name" value="SDR_fam"/>
</dbReference>
<gene>
    <name evidence="4" type="ORF">QCN29_18535</name>
</gene>
<dbReference type="PANTHER" id="PTHR44196">
    <property type="entry name" value="DEHYDROGENASE/REDUCTASE SDR FAMILY MEMBER 7B"/>
    <property type="match status" value="1"/>
</dbReference>
<proteinExistence type="inferred from homology"/>